<evidence type="ECO:0000256" key="1">
    <source>
        <dbReference type="SAM" id="MobiDB-lite"/>
    </source>
</evidence>
<evidence type="ECO:0008006" key="5">
    <source>
        <dbReference type="Google" id="ProtNLM"/>
    </source>
</evidence>
<dbReference type="PANTHER" id="PTHR40640:SF2">
    <property type="entry name" value="GPI ANCHORED PROTEIN-RELATED"/>
    <property type="match status" value="1"/>
</dbReference>
<gene>
    <name evidence="3" type="ORF">APUU_70139A</name>
</gene>
<dbReference type="PANTHER" id="PTHR40640">
    <property type="entry name" value="ANCHORED GLYCOPROTEIN, PUTATIVE (AFU_ORTHOLOGUE AFUA_8G04860)-RELATED"/>
    <property type="match status" value="1"/>
</dbReference>
<sequence>MQLKSLLLPALASAAYAESTVTSMYIFGADEQPLAASIVGNDASATTYSINCPPGTESDECGMGPGMTVIAGDKATTYLMDDGDAFHLSVKCAISNSRAVCTESAGGPDANFPGVETATDKVTLFPVTVTAGSVTSAGHLTTLTGTVGASSTSTSSEAEAEETGSASASASEGSSSGAAASKTGDSDEPTETGAASRVMGMGMSAFGVVGVVAMGAVL</sequence>
<keyword evidence="2" id="KW-0732">Signal</keyword>
<keyword evidence="4" id="KW-1185">Reference proteome</keyword>
<feature type="compositionally biased region" description="Low complexity" evidence="1">
    <location>
        <begin position="144"/>
        <end position="181"/>
    </location>
</feature>
<dbReference type="AlphaFoldDB" id="A0A7R8AQR7"/>
<organism evidence="3 4">
    <name type="scientific">Aspergillus puulaauensis</name>
    <dbReference type="NCBI Taxonomy" id="1220207"/>
    <lineage>
        <taxon>Eukaryota</taxon>
        <taxon>Fungi</taxon>
        <taxon>Dikarya</taxon>
        <taxon>Ascomycota</taxon>
        <taxon>Pezizomycotina</taxon>
        <taxon>Eurotiomycetes</taxon>
        <taxon>Eurotiomycetidae</taxon>
        <taxon>Eurotiales</taxon>
        <taxon>Aspergillaceae</taxon>
        <taxon>Aspergillus</taxon>
    </lineage>
</organism>
<dbReference type="GeneID" id="64978566"/>
<reference evidence="3" key="2">
    <citation type="submission" date="2021-02" db="EMBL/GenBank/DDBJ databases">
        <title>Aspergillus puulaauensis MK2 genome sequence.</title>
        <authorList>
            <person name="Futagami T."/>
            <person name="Mori K."/>
            <person name="Kadooka C."/>
            <person name="Tanaka T."/>
        </authorList>
    </citation>
    <scope>NUCLEOTIDE SEQUENCE</scope>
    <source>
        <strain evidence="3">MK2</strain>
    </source>
</reference>
<feature type="region of interest" description="Disordered" evidence="1">
    <location>
        <begin position="144"/>
        <end position="193"/>
    </location>
</feature>
<dbReference type="KEGG" id="apuu:APUU_70139A"/>
<feature type="signal peptide" evidence="2">
    <location>
        <begin position="1"/>
        <end position="17"/>
    </location>
</feature>
<proteinExistence type="predicted"/>
<dbReference type="EMBL" id="AP024449">
    <property type="protein sequence ID" value="BCS28569.1"/>
    <property type="molecule type" value="Genomic_DNA"/>
</dbReference>
<protein>
    <recommendedName>
        <fullName evidence="5">GPI anchored protein</fullName>
    </recommendedName>
</protein>
<feature type="chain" id="PRO_5030843623" description="GPI anchored protein" evidence="2">
    <location>
        <begin position="18"/>
        <end position="218"/>
    </location>
</feature>
<evidence type="ECO:0000256" key="2">
    <source>
        <dbReference type="SAM" id="SignalP"/>
    </source>
</evidence>
<evidence type="ECO:0000313" key="4">
    <source>
        <dbReference type="Proteomes" id="UP000654913"/>
    </source>
</evidence>
<evidence type="ECO:0000313" key="3">
    <source>
        <dbReference type="EMBL" id="BCS28569.1"/>
    </source>
</evidence>
<reference evidence="3" key="1">
    <citation type="submission" date="2021-01" db="EMBL/GenBank/DDBJ databases">
        <authorList>
            <consortium name="Aspergillus puulaauensis MK2 genome sequencing consortium"/>
            <person name="Kazuki M."/>
            <person name="Futagami T."/>
        </authorList>
    </citation>
    <scope>NUCLEOTIDE SEQUENCE</scope>
    <source>
        <strain evidence="3">MK2</strain>
    </source>
</reference>
<dbReference type="RefSeq" id="XP_041560755.1">
    <property type="nucleotide sequence ID" value="XM_041694978.1"/>
</dbReference>
<dbReference type="Proteomes" id="UP000654913">
    <property type="component" value="Chromosome 7"/>
</dbReference>
<accession>A0A7R8AQR7</accession>
<dbReference type="OrthoDB" id="4991875at2759"/>
<name>A0A7R8AQR7_9EURO</name>